<feature type="non-terminal residue" evidence="12">
    <location>
        <position position="498"/>
    </location>
</feature>
<dbReference type="InterPro" id="IPR005844">
    <property type="entry name" value="A-D-PHexomutase_a/b/a-I"/>
</dbReference>
<evidence type="ECO:0000259" key="10">
    <source>
        <dbReference type="Pfam" id="PF02879"/>
    </source>
</evidence>
<organism evidence="12 13">
    <name type="scientific">Termititenax aidoneus</name>
    <dbReference type="NCBI Taxonomy" id="2218524"/>
    <lineage>
        <taxon>Bacteria</taxon>
        <taxon>Bacillati</taxon>
        <taxon>Candidatus Margulisiibacteriota</taxon>
        <taxon>Candidatus Termititenacia</taxon>
        <taxon>Candidatus Termititenacales</taxon>
        <taxon>Candidatus Termititenacaceae</taxon>
        <taxon>Candidatus Termititenax</taxon>
    </lineage>
</organism>
<dbReference type="PRINTS" id="PR00509">
    <property type="entry name" value="PGMPMM"/>
</dbReference>
<dbReference type="InterPro" id="IPR005846">
    <property type="entry name" value="A-D-PHexomutase_a/b/a-III"/>
</dbReference>
<dbReference type="GO" id="GO:0046872">
    <property type="term" value="F:metal ion binding"/>
    <property type="evidence" value="ECO:0007669"/>
    <property type="project" value="UniProtKB-KW"/>
</dbReference>
<evidence type="ECO:0000256" key="6">
    <source>
        <dbReference type="ARBA" id="ARBA00022723"/>
    </source>
</evidence>
<dbReference type="InterPro" id="IPR045244">
    <property type="entry name" value="PGM"/>
</dbReference>
<dbReference type="Gene3D" id="3.40.120.10">
    <property type="entry name" value="Alpha-D-Glucose-1,6-Bisphosphate, subunit A, domain 3"/>
    <property type="match status" value="3"/>
</dbReference>
<dbReference type="Pfam" id="PF02880">
    <property type="entry name" value="PGM_PMM_III"/>
    <property type="match status" value="1"/>
</dbReference>
<keyword evidence="5" id="KW-0597">Phosphoprotein</keyword>
<dbReference type="EMBL" id="BGZN01000044">
    <property type="protein sequence ID" value="GBR74414.1"/>
    <property type="molecule type" value="Genomic_DNA"/>
</dbReference>
<evidence type="ECO:0000259" key="9">
    <source>
        <dbReference type="Pfam" id="PF02878"/>
    </source>
</evidence>
<evidence type="ECO:0000256" key="1">
    <source>
        <dbReference type="ARBA" id="ARBA00000443"/>
    </source>
</evidence>
<comment type="caution">
    <text evidence="12">The sequence shown here is derived from an EMBL/GenBank/DDBJ whole genome shotgun (WGS) entry which is preliminary data.</text>
</comment>
<evidence type="ECO:0000313" key="12">
    <source>
        <dbReference type="EMBL" id="GBR74414.1"/>
    </source>
</evidence>
<keyword evidence="13" id="KW-1185">Reference proteome</keyword>
<reference evidence="12 13" key="1">
    <citation type="journal article" date="2019" name="ISME J.">
        <title>Genome analyses of uncultured TG2/ZB3 bacteria in 'Margulisbacteria' specifically attached to ectosymbiotic spirochetes of protists in the termite gut.</title>
        <authorList>
            <person name="Utami Y.D."/>
            <person name="Kuwahara H."/>
            <person name="Igai K."/>
            <person name="Murakami T."/>
            <person name="Sugaya K."/>
            <person name="Morikawa T."/>
            <person name="Nagura Y."/>
            <person name="Yuki M."/>
            <person name="Deevong P."/>
            <person name="Inoue T."/>
            <person name="Kihara K."/>
            <person name="Lo N."/>
            <person name="Yamada A."/>
            <person name="Ohkuma M."/>
            <person name="Hongoh Y."/>
        </authorList>
    </citation>
    <scope>NUCLEOTIDE SEQUENCE [LARGE SCALE GENOMIC DNA]</scope>
    <source>
        <strain evidence="12">NkOx7-01</strain>
    </source>
</reference>
<keyword evidence="6" id="KW-0479">Metal-binding</keyword>
<dbReference type="SUPFAM" id="SSF53738">
    <property type="entry name" value="Phosphoglucomutase, first 3 domains"/>
    <property type="match status" value="3"/>
</dbReference>
<dbReference type="InterPro" id="IPR016055">
    <property type="entry name" value="A-D-PHexomutase_a/b/a-I/II/III"/>
</dbReference>
<gene>
    <name evidence="12" type="ORF">NO1_1592</name>
</gene>
<evidence type="ECO:0000259" key="11">
    <source>
        <dbReference type="Pfam" id="PF02880"/>
    </source>
</evidence>
<dbReference type="PANTHER" id="PTHR22573:SF2">
    <property type="entry name" value="PHOSPHOGLUCOMUTASE"/>
    <property type="match status" value="1"/>
</dbReference>
<dbReference type="AlphaFoldDB" id="A0A388TD03"/>
<dbReference type="InterPro" id="IPR005841">
    <property type="entry name" value="Alpha-D-phosphohexomutase_SF"/>
</dbReference>
<dbReference type="EC" id="5.4.2.2" evidence="4"/>
<keyword evidence="8" id="KW-0413">Isomerase</keyword>
<dbReference type="GO" id="GO:0005975">
    <property type="term" value="P:carbohydrate metabolic process"/>
    <property type="evidence" value="ECO:0007669"/>
    <property type="project" value="InterPro"/>
</dbReference>
<evidence type="ECO:0000256" key="3">
    <source>
        <dbReference type="ARBA" id="ARBA00010231"/>
    </source>
</evidence>
<sequence>MLNKVITVPTEETKTSPWANALKLGDLQNRAADPLDADIYKAKIIDIREQMGELARASTAPTVVEFGTSGWRGRIGEDFTLHNVRKVTRAIIDTMRTPEFLAANGYNSFAEAQEHGLVVFRDNRYMGDEFVDAALAELHAAGIKTYSAGECPTGVGSAVVTELRAAGSLNFTPSHNPMDYAGLKFNPADGGPAGPEITNLIQNRANKYMQAADFKPAEKIDPTLNEKIFPVYIYLDFLQKSQIIDLHKIKELLLANKDNLTIIIDNMHGSSRGVFEAIFGESIINQLDIRFKNTETDYSFHGVKPEPSAANQKPLIAELQKSTKPLTLAAALDPDADRIRFADADLDIDMNMFSAIALDYAIKQGLSQGVVTSVASSGFAAAIARQRNLPETAAAVGFKNFRPALAQHEAAVAFEESDGISFIGHTLEKDGIIGFLVALSAMLESGKNLSELYHELQEKYGYYYPGKSGRTIEGISITEWQKFRKDVIENIKASYKTG</sequence>
<evidence type="ECO:0000313" key="13">
    <source>
        <dbReference type="Proteomes" id="UP000269352"/>
    </source>
</evidence>
<feature type="domain" description="Alpha-D-phosphohexomutase alpha/beta/alpha" evidence="11">
    <location>
        <begin position="352"/>
        <end position="460"/>
    </location>
</feature>
<evidence type="ECO:0000256" key="2">
    <source>
        <dbReference type="ARBA" id="ARBA00001946"/>
    </source>
</evidence>
<dbReference type="Pfam" id="PF02878">
    <property type="entry name" value="PGM_PMM_I"/>
    <property type="match status" value="1"/>
</dbReference>
<dbReference type="InterPro" id="IPR005845">
    <property type="entry name" value="A-D-PHexomutase_a/b/a-II"/>
</dbReference>
<proteinExistence type="inferred from homology"/>
<dbReference type="GO" id="GO:0005829">
    <property type="term" value="C:cytosol"/>
    <property type="evidence" value="ECO:0007669"/>
    <property type="project" value="TreeGrafter"/>
</dbReference>
<evidence type="ECO:0000256" key="5">
    <source>
        <dbReference type="ARBA" id="ARBA00022553"/>
    </source>
</evidence>
<protein>
    <recommendedName>
        <fullName evidence="4">phosphoglucomutase (alpha-D-glucose-1,6-bisphosphate-dependent)</fullName>
        <ecNumber evidence="4">5.4.2.2</ecNumber>
    </recommendedName>
</protein>
<comment type="cofactor">
    <cofactor evidence="2">
        <name>Mg(2+)</name>
        <dbReference type="ChEBI" id="CHEBI:18420"/>
    </cofactor>
</comment>
<keyword evidence="7" id="KW-0460">Magnesium</keyword>
<name>A0A388TD03_TERA1</name>
<accession>A0A388TD03</accession>
<feature type="domain" description="Alpha-D-phosphohexomutase alpha/beta/alpha" evidence="9">
    <location>
        <begin position="65"/>
        <end position="210"/>
    </location>
</feature>
<evidence type="ECO:0000256" key="8">
    <source>
        <dbReference type="ARBA" id="ARBA00023235"/>
    </source>
</evidence>
<dbReference type="GO" id="GO:0004614">
    <property type="term" value="F:phosphoglucomutase activity"/>
    <property type="evidence" value="ECO:0007669"/>
    <property type="project" value="UniProtKB-EC"/>
</dbReference>
<dbReference type="Pfam" id="PF02879">
    <property type="entry name" value="PGM_PMM_II"/>
    <property type="match status" value="1"/>
</dbReference>
<evidence type="ECO:0000256" key="7">
    <source>
        <dbReference type="ARBA" id="ARBA00022842"/>
    </source>
</evidence>
<dbReference type="PANTHER" id="PTHR22573">
    <property type="entry name" value="PHOSPHOHEXOMUTASE FAMILY MEMBER"/>
    <property type="match status" value="1"/>
</dbReference>
<feature type="domain" description="Alpha-D-phosphohexomutase alpha/beta/alpha" evidence="10">
    <location>
        <begin position="255"/>
        <end position="344"/>
    </location>
</feature>
<comment type="catalytic activity">
    <reaction evidence="1">
        <text>alpha-D-glucose 1-phosphate = alpha-D-glucose 6-phosphate</text>
        <dbReference type="Rhea" id="RHEA:23536"/>
        <dbReference type="ChEBI" id="CHEBI:58225"/>
        <dbReference type="ChEBI" id="CHEBI:58601"/>
        <dbReference type="EC" id="5.4.2.2"/>
    </reaction>
</comment>
<dbReference type="Proteomes" id="UP000269352">
    <property type="component" value="Unassembled WGS sequence"/>
</dbReference>
<comment type="similarity">
    <text evidence="3">Belongs to the phosphohexose mutase family.</text>
</comment>
<evidence type="ECO:0000256" key="4">
    <source>
        <dbReference type="ARBA" id="ARBA00012728"/>
    </source>
</evidence>